<keyword evidence="1" id="KW-0540">Nuclease</keyword>
<dbReference type="Proteomes" id="UP000015688">
    <property type="component" value="Unassembled WGS sequence"/>
</dbReference>
<evidence type="ECO:0000256" key="2">
    <source>
        <dbReference type="ARBA" id="ARBA00022801"/>
    </source>
</evidence>
<keyword evidence="3 6" id="KW-0269">Exonuclease</keyword>
<evidence type="ECO:0000313" key="6">
    <source>
        <dbReference type="EMBL" id="EQK41977.1"/>
    </source>
</evidence>
<feature type="coiled-coil region" evidence="4">
    <location>
        <begin position="321"/>
        <end position="348"/>
    </location>
</feature>
<dbReference type="PATRIC" id="fig|1233171.3.peg.814"/>
<evidence type="ECO:0000256" key="4">
    <source>
        <dbReference type="SAM" id="Coils"/>
    </source>
</evidence>
<dbReference type="SMART" id="SM00479">
    <property type="entry name" value="EXOIII"/>
    <property type="match status" value="1"/>
</dbReference>
<dbReference type="CDD" id="cd06133">
    <property type="entry name" value="ERI-1_3'hExo_like"/>
    <property type="match status" value="1"/>
</dbReference>
<dbReference type="EMBL" id="AVNC01000015">
    <property type="protein sequence ID" value="EQK41977.1"/>
    <property type="molecule type" value="Genomic_DNA"/>
</dbReference>
<gene>
    <name evidence="6" type="ORF">C672_0916</name>
</gene>
<dbReference type="SUPFAM" id="SSF53098">
    <property type="entry name" value="Ribonuclease H-like"/>
    <property type="match status" value="1"/>
</dbReference>
<keyword evidence="2" id="KW-0378">Hydrolase</keyword>
<evidence type="ECO:0000313" key="7">
    <source>
        <dbReference type="Proteomes" id="UP000015688"/>
    </source>
</evidence>
<sequence length="350" mass="41490">MYRFYALERMKGMKKIYIDFEMNMSNSKYGRDINNADIIAIGAVKYDIATKDISNFKSLIKPVSEIDIYPHIEELTKITNEEIADAPTYEEVMRDFKRWLGEFSEIEGIYTFGNLDLTCFANTDRRSSKKNNHPRFVNNIKDLFIDIKKEYLNKGIRCINYISLKNLLEYSNVEFDGEAHDPLADAYNLLILDMTLTNKKCIRELLIIKDLIKNPFVEINTNLEFVFEEYKQRVHVDEENVKLDDISIEILKTLRLYLKSIIDLDIYNIEYIKDVSKKLLTFKNLIDISEGYFYLLENVYLDMMELMEDLSYYKLGQDQYKQELTQILELFEQDLEEEKLNLEEVLQASY</sequence>
<evidence type="ECO:0000256" key="1">
    <source>
        <dbReference type="ARBA" id="ARBA00022722"/>
    </source>
</evidence>
<dbReference type="Gene3D" id="3.30.420.10">
    <property type="entry name" value="Ribonuclease H-like superfamily/Ribonuclease H"/>
    <property type="match status" value="1"/>
</dbReference>
<dbReference type="GO" id="GO:0003676">
    <property type="term" value="F:nucleic acid binding"/>
    <property type="evidence" value="ECO:0007669"/>
    <property type="project" value="InterPro"/>
</dbReference>
<dbReference type="InterPro" id="IPR036397">
    <property type="entry name" value="RNaseH_sf"/>
</dbReference>
<dbReference type="GO" id="GO:0000175">
    <property type="term" value="F:3'-5'-RNA exonuclease activity"/>
    <property type="evidence" value="ECO:0007669"/>
    <property type="project" value="InterPro"/>
</dbReference>
<protein>
    <submittedName>
        <fullName evidence="6">Exonuclease family protein</fullName>
    </submittedName>
</protein>
<name>T4VMT8_PARBF</name>
<dbReference type="InterPro" id="IPR013520">
    <property type="entry name" value="Ribonucl_H"/>
</dbReference>
<feature type="domain" description="Exonuclease" evidence="5">
    <location>
        <begin position="14"/>
        <end position="202"/>
    </location>
</feature>
<dbReference type="PANTHER" id="PTHR23044">
    <property type="entry name" value="3'-5' EXONUCLEASE ERI1-RELATED"/>
    <property type="match status" value="1"/>
</dbReference>
<evidence type="ECO:0000256" key="3">
    <source>
        <dbReference type="ARBA" id="ARBA00022839"/>
    </source>
</evidence>
<proteinExistence type="predicted"/>
<keyword evidence="4" id="KW-0175">Coiled coil</keyword>
<reference evidence="6 7" key="1">
    <citation type="submission" date="2013-06" db="EMBL/GenBank/DDBJ databases">
        <authorList>
            <person name="Walk S."/>
            <person name="Aronoff D."/>
            <person name="Young V.Y."/>
            <person name="Marsh J."/>
            <person name="Harrison L."/>
            <person name="Daugherty S.C."/>
            <person name="Shefchek K.A."/>
            <person name="Hine E.E."/>
            <person name="Tallon L.J."/>
            <person name="Sadzewicz L.K."/>
            <person name="Rasko D.A."/>
        </authorList>
    </citation>
    <scope>NUCLEOTIDE SEQUENCE [LARGE SCALE GENOMIC DNA]</scope>
    <source>
        <strain evidence="6 7">ATCC 638</strain>
    </source>
</reference>
<dbReference type="AlphaFoldDB" id="T4VMT8"/>
<evidence type="ECO:0000259" key="5">
    <source>
        <dbReference type="SMART" id="SM00479"/>
    </source>
</evidence>
<dbReference type="Pfam" id="PF00929">
    <property type="entry name" value="RNase_T"/>
    <property type="match status" value="1"/>
</dbReference>
<dbReference type="InterPro" id="IPR012337">
    <property type="entry name" value="RNaseH-like_sf"/>
</dbReference>
<comment type="caution">
    <text evidence="6">The sequence shown here is derived from an EMBL/GenBank/DDBJ whole genome shotgun (WGS) entry which is preliminary data.</text>
</comment>
<dbReference type="PANTHER" id="PTHR23044:SF61">
    <property type="entry name" value="3'-5' EXORIBONUCLEASE 1-RELATED"/>
    <property type="match status" value="1"/>
</dbReference>
<accession>T4VMT8</accession>
<dbReference type="InterPro" id="IPR051274">
    <property type="entry name" value="3-5_Exoribonuclease"/>
</dbReference>
<organism evidence="6 7">
    <name type="scientific">Paraclostridium bifermentans ATCC 638 = DSM 14991</name>
    <dbReference type="NCBI Taxonomy" id="1233171"/>
    <lineage>
        <taxon>Bacteria</taxon>
        <taxon>Bacillati</taxon>
        <taxon>Bacillota</taxon>
        <taxon>Clostridia</taxon>
        <taxon>Peptostreptococcales</taxon>
        <taxon>Peptostreptococcaceae</taxon>
        <taxon>Paraclostridium</taxon>
    </lineage>
</organism>
<dbReference type="InterPro" id="IPR047201">
    <property type="entry name" value="ERI-1_3'hExo-like"/>
</dbReference>